<reference evidence="13 14" key="1">
    <citation type="submission" date="2019-06" db="EMBL/GenBank/DDBJ databases">
        <authorList>
            <person name="Li M."/>
        </authorList>
    </citation>
    <scope>NUCLEOTIDE SEQUENCE [LARGE SCALE GENOMIC DNA]</scope>
    <source>
        <strain evidence="13 14">BGMRC2036</strain>
    </source>
</reference>
<name>A0A506U236_9HYPH</name>
<comment type="caution">
    <text evidence="13">The sequence shown here is derived from an EMBL/GenBank/DDBJ whole genome shotgun (WGS) entry which is preliminary data.</text>
</comment>
<dbReference type="Gene3D" id="3.40.50.300">
    <property type="entry name" value="P-loop containing nucleotide triphosphate hydrolases"/>
    <property type="match status" value="1"/>
</dbReference>
<dbReference type="PROSITE" id="PS50929">
    <property type="entry name" value="ABC_TM1F"/>
    <property type="match status" value="1"/>
</dbReference>
<evidence type="ECO:0000256" key="1">
    <source>
        <dbReference type="ARBA" id="ARBA00004651"/>
    </source>
</evidence>
<dbReference type="PROSITE" id="PS00211">
    <property type="entry name" value="ABC_TRANSPORTER_1"/>
    <property type="match status" value="1"/>
</dbReference>
<feature type="transmembrane region" description="Helical" evidence="10">
    <location>
        <begin position="293"/>
        <end position="318"/>
    </location>
</feature>
<dbReference type="PANTHER" id="PTHR43394">
    <property type="entry name" value="ATP-DEPENDENT PERMEASE MDL1, MITOCHONDRIAL"/>
    <property type="match status" value="1"/>
</dbReference>
<evidence type="ECO:0000256" key="5">
    <source>
        <dbReference type="ARBA" id="ARBA00022692"/>
    </source>
</evidence>
<dbReference type="GO" id="GO:0005524">
    <property type="term" value="F:ATP binding"/>
    <property type="evidence" value="ECO:0007669"/>
    <property type="project" value="UniProtKB-KW"/>
</dbReference>
<evidence type="ECO:0000313" key="14">
    <source>
        <dbReference type="Proteomes" id="UP000318801"/>
    </source>
</evidence>
<dbReference type="Pfam" id="PF00005">
    <property type="entry name" value="ABC_tran"/>
    <property type="match status" value="1"/>
</dbReference>
<dbReference type="GO" id="GO:0016887">
    <property type="term" value="F:ATP hydrolysis activity"/>
    <property type="evidence" value="ECO:0007669"/>
    <property type="project" value="InterPro"/>
</dbReference>
<keyword evidence="14" id="KW-1185">Reference proteome</keyword>
<evidence type="ECO:0000256" key="7">
    <source>
        <dbReference type="ARBA" id="ARBA00022840"/>
    </source>
</evidence>
<dbReference type="EMBL" id="VHLG01000012">
    <property type="protein sequence ID" value="TPW28432.1"/>
    <property type="molecule type" value="Genomic_DNA"/>
</dbReference>
<protein>
    <submittedName>
        <fullName evidence="13">ABC transporter ATP-binding protein</fullName>
    </submittedName>
</protein>
<dbReference type="InterPro" id="IPR027417">
    <property type="entry name" value="P-loop_NTPase"/>
</dbReference>
<dbReference type="Gene3D" id="1.20.1560.10">
    <property type="entry name" value="ABC transporter type 1, transmembrane domain"/>
    <property type="match status" value="1"/>
</dbReference>
<dbReference type="InterPro" id="IPR017871">
    <property type="entry name" value="ABC_transporter-like_CS"/>
</dbReference>
<feature type="domain" description="ABC transporter" evidence="11">
    <location>
        <begin position="357"/>
        <end position="590"/>
    </location>
</feature>
<dbReference type="SUPFAM" id="SSF52540">
    <property type="entry name" value="P-loop containing nucleoside triphosphate hydrolases"/>
    <property type="match status" value="1"/>
</dbReference>
<dbReference type="OrthoDB" id="9804259at2"/>
<comment type="similarity">
    <text evidence="2">Belongs to the ABC transporter superfamily.</text>
</comment>
<dbReference type="Pfam" id="PF00664">
    <property type="entry name" value="ABC_membrane"/>
    <property type="match status" value="1"/>
</dbReference>
<dbReference type="GO" id="GO:0015421">
    <property type="term" value="F:ABC-type oligopeptide transporter activity"/>
    <property type="evidence" value="ECO:0007669"/>
    <property type="project" value="TreeGrafter"/>
</dbReference>
<dbReference type="InterPro" id="IPR036640">
    <property type="entry name" value="ABC1_TM_sf"/>
</dbReference>
<evidence type="ECO:0000256" key="2">
    <source>
        <dbReference type="ARBA" id="ARBA00005417"/>
    </source>
</evidence>
<gene>
    <name evidence="13" type="ORF">FJU08_16565</name>
</gene>
<evidence type="ECO:0000259" key="12">
    <source>
        <dbReference type="PROSITE" id="PS50929"/>
    </source>
</evidence>
<keyword evidence="4" id="KW-1003">Cell membrane</keyword>
<dbReference type="RefSeq" id="WP_141150150.1">
    <property type="nucleotide sequence ID" value="NZ_VHLG01000012.1"/>
</dbReference>
<keyword evidence="8 10" id="KW-1133">Transmembrane helix</keyword>
<dbReference type="GO" id="GO:0005886">
    <property type="term" value="C:plasma membrane"/>
    <property type="evidence" value="ECO:0007669"/>
    <property type="project" value="UniProtKB-SubCell"/>
</dbReference>
<dbReference type="PROSITE" id="PS50893">
    <property type="entry name" value="ABC_TRANSPORTER_2"/>
    <property type="match status" value="1"/>
</dbReference>
<keyword evidence="5 10" id="KW-0812">Transmembrane</keyword>
<dbReference type="CDD" id="cd18548">
    <property type="entry name" value="ABC_6TM_Tm287_like"/>
    <property type="match status" value="1"/>
</dbReference>
<keyword evidence="3" id="KW-0813">Transport</keyword>
<dbReference type="InterPro" id="IPR003593">
    <property type="entry name" value="AAA+_ATPase"/>
</dbReference>
<dbReference type="SMART" id="SM00382">
    <property type="entry name" value="AAA"/>
    <property type="match status" value="1"/>
</dbReference>
<dbReference type="AlphaFoldDB" id="A0A506U236"/>
<evidence type="ECO:0000256" key="8">
    <source>
        <dbReference type="ARBA" id="ARBA00022989"/>
    </source>
</evidence>
<dbReference type="SUPFAM" id="SSF90123">
    <property type="entry name" value="ABC transporter transmembrane region"/>
    <property type="match status" value="1"/>
</dbReference>
<evidence type="ECO:0000256" key="10">
    <source>
        <dbReference type="SAM" id="Phobius"/>
    </source>
</evidence>
<accession>A0A506U236</accession>
<proteinExistence type="inferred from homology"/>
<organism evidence="13 14">
    <name type="scientific">Martelella alba</name>
    <dbReference type="NCBI Taxonomy" id="2590451"/>
    <lineage>
        <taxon>Bacteria</taxon>
        <taxon>Pseudomonadati</taxon>
        <taxon>Pseudomonadota</taxon>
        <taxon>Alphaproteobacteria</taxon>
        <taxon>Hyphomicrobiales</taxon>
        <taxon>Aurantimonadaceae</taxon>
        <taxon>Martelella</taxon>
    </lineage>
</organism>
<sequence>MTDNNALLRADTLAASAQDTEQPNSLKTIFRPYLPLVLVLFVCQIGQAAAMLMLPNLSADVIDKGILADDVPHIFRVGGIMLAAAVIQLILSAAGVAIAAHIAMSVGRDIRRALFFRVQSFSLAELNGFSIPSLITRNTNDVQQLQNMLVMLLTMIMIAPIIGFGAAIMAVRQDASLSLLLLVSVPVLIITVGLILGRTLPLFSRMQGQIDRVNAVLREQIDGLRVIRAFVRDETEQQRFATANDALTGTALKTGRLMALNMPAVVLVLQMTSVAVVWFGAGRIGAGAMPVGALVAFLSYIVQIMISVMIASMLFAFAPRALVSARRISAVLSVEPEIRAPAVIRHPPANTPLSLSINAVDFGYPGAERSVLSDISFSLEPGETVGIIGSTGSGKSTLINLIPRLYDVSGGSVTIGGVDVRDRDPDLLRHDIGLVPQKAFLFSGTIASNLRFGAAEASDDDLWHALEIAQARDFVENLPDRLDAPVAQGGDNFSGGQRQRLTIARALAAKPKIYLFDDSFSALDYATDRRLRTALGPETRNAATLIVGQRVATLQNADRIIVLDNGHIAGIGGHEELMRTTPAYTEIVASQTRREGEE</sequence>
<evidence type="ECO:0000259" key="11">
    <source>
        <dbReference type="PROSITE" id="PS50893"/>
    </source>
</evidence>
<dbReference type="FunFam" id="3.40.50.300:FF:000854">
    <property type="entry name" value="Multidrug ABC transporter ATP-binding protein"/>
    <property type="match status" value="1"/>
</dbReference>
<evidence type="ECO:0000256" key="6">
    <source>
        <dbReference type="ARBA" id="ARBA00022741"/>
    </source>
</evidence>
<feature type="transmembrane region" description="Helical" evidence="10">
    <location>
        <begin position="33"/>
        <end position="54"/>
    </location>
</feature>
<feature type="transmembrane region" description="Helical" evidence="10">
    <location>
        <begin position="74"/>
        <end position="102"/>
    </location>
</feature>
<comment type="subcellular location">
    <subcellularLocation>
        <location evidence="1">Cell membrane</location>
        <topology evidence="1">Multi-pass membrane protein</topology>
    </subcellularLocation>
</comment>
<evidence type="ECO:0000256" key="9">
    <source>
        <dbReference type="ARBA" id="ARBA00023136"/>
    </source>
</evidence>
<dbReference type="InterPro" id="IPR003439">
    <property type="entry name" value="ABC_transporter-like_ATP-bd"/>
</dbReference>
<dbReference type="InterPro" id="IPR039421">
    <property type="entry name" value="Type_1_exporter"/>
</dbReference>
<keyword evidence="9 10" id="KW-0472">Membrane</keyword>
<keyword evidence="7 13" id="KW-0067">ATP-binding</keyword>
<evidence type="ECO:0000256" key="4">
    <source>
        <dbReference type="ARBA" id="ARBA00022475"/>
    </source>
</evidence>
<feature type="transmembrane region" description="Helical" evidence="10">
    <location>
        <begin position="149"/>
        <end position="171"/>
    </location>
</feature>
<evidence type="ECO:0000256" key="3">
    <source>
        <dbReference type="ARBA" id="ARBA00022448"/>
    </source>
</evidence>
<dbReference type="InterPro" id="IPR011527">
    <property type="entry name" value="ABC1_TM_dom"/>
</dbReference>
<keyword evidence="6" id="KW-0547">Nucleotide-binding</keyword>
<feature type="transmembrane region" description="Helical" evidence="10">
    <location>
        <begin position="260"/>
        <end position="281"/>
    </location>
</feature>
<dbReference type="Proteomes" id="UP000318801">
    <property type="component" value="Unassembled WGS sequence"/>
</dbReference>
<dbReference type="PANTHER" id="PTHR43394:SF1">
    <property type="entry name" value="ATP-BINDING CASSETTE SUB-FAMILY B MEMBER 10, MITOCHONDRIAL"/>
    <property type="match status" value="1"/>
</dbReference>
<feature type="transmembrane region" description="Helical" evidence="10">
    <location>
        <begin position="177"/>
        <end position="197"/>
    </location>
</feature>
<evidence type="ECO:0000313" key="13">
    <source>
        <dbReference type="EMBL" id="TPW28432.1"/>
    </source>
</evidence>
<feature type="domain" description="ABC transmembrane type-1" evidence="12">
    <location>
        <begin position="38"/>
        <end position="320"/>
    </location>
</feature>